<name>A0BIR0_PARTE</name>
<dbReference type="AlphaFoldDB" id="A0BIR0"/>
<dbReference type="OrthoDB" id="6738456at2759"/>
<dbReference type="InterPro" id="IPR004241">
    <property type="entry name" value="Atg8-like"/>
</dbReference>
<dbReference type="GO" id="GO:0000045">
    <property type="term" value="P:autophagosome assembly"/>
    <property type="evidence" value="ECO:0000318"/>
    <property type="project" value="GO_Central"/>
</dbReference>
<organism evidence="7 8">
    <name type="scientific">Paramecium tetraurelia</name>
    <dbReference type="NCBI Taxonomy" id="5888"/>
    <lineage>
        <taxon>Eukaryota</taxon>
        <taxon>Sar</taxon>
        <taxon>Alveolata</taxon>
        <taxon>Ciliophora</taxon>
        <taxon>Intramacronucleata</taxon>
        <taxon>Oligohymenophorea</taxon>
        <taxon>Peniculida</taxon>
        <taxon>Parameciidae</taxon>
        <taxon>Paramecium</taxon>
    </lineage>
</organism>
<keyword evidence="3" id="KW-0472">Membrane</keyword>
<dbReference type="RefSeq" id="XP_001425825.1">
    <property type="nucleotide sequence ID" value="XM_001425788.1"/>
</dbReference>
<evidence type="ECO:0000313" key="7">
    <source>
        <dbReference type="EMBL" id="CAK58427.1"/>
    </source>
</evidence>
<keyword evidence="8" id="KW-1185">Reference proteome</keyword>
<dbReference type="InParanoid" id="A0BIR0"/>
<gene>
    <name evidence="7" type="ORF">GSPATT00004799001</name>
</gene>
<comment type="similarity">
    <text evidence="2 6">Belongs to the ATG8 family.</text>
</comment>
<proteinExistence type="inferred from homology"/>
<dbReference type="EMBL" id="CT867997">
    <property type="protein sequence ID" value="CAK58427.1"/>
    <property type="molecule type" value="Genomic_DNA"/>
</dbReference>
<dbReference type="Proteomes" id="UP000000600">
    <property type="component" value="Unassembled WGS sequence"/>
</dbReference>
<dbReference type="KEGG" id="ptm:GSPATT00004799001"/>
<dbReference type="Gene3D" id="3.10.20.90">
    <property type="entry name" value="Phosphatidylinositol 3-kinase Catalytic Subunit, Chain A, domain 1"/>
    <property type="match status" value="1"/>
</dbReference>
<dbReference type="InterPro" id="IPR029071">
    <property type="entry name" value="Ubiquitin-like_domsf"/>
</dbReference>
<evidence type="ECO:0000256" key="6">
    <source>
        <dbReference type="RuleBase" id="RU004384"/>
    </source>
</evidence>
<evidence type="ECO:0000256" key="1">
    <source>
        <dbReference type="ARBA" id="ARBA00004370"/>
    </source>
</evidence>
<dbReference type="GO" id="GO:0000423">
    <property type="term" value="P:mitophagy"/>
    <property type="evidence" value="ECO:0000318"/>
    <property type="project" value="GO_Central"/>
</dbReference>
<protein>
    <recommendedName>
        <fullName evidence="6">Autophagy-related protein</fullName>
    </recommendedName>
</protein>
<dbReference type="GeneID" id="5011609"/>
<comment type="subcellular location">
    <subcellularLocation>
        <location evidence="1">Membrane</location>
    </subcellularLocation>
</comment>
<accession>A0BIR0</accession>
<keyword evidence="4 5" id="KW-0449">Lipoprotein</keyword>
<dbReference type="PANTHER" id="PTHR10969">
    <property type="entry name" value="MICROTUBULE-ASSOCIATED PROTEINS 1A/1B LIGHT CHAIN 3-RELATED"/>
    <property type="match status" value="1"/>
</dbReference>
<keyword evidence="6" id="KW-0072">Autophagy</keyword>
<sequence>MKFQFKTQNSFKQRQEQSFRLIERYEKMIPIILEIYIQDAEKKQIPKADLQIKKILVHEQISVQQIFDKFNQRFSQYIGKKESLFLFYGGNKLITNSFSQTIQKLYQQEKDIDDWLYLELRIQETSG</sequence>
<evidence type="ECO:0000313" key="8">
    <source>
        <dbReference type="Proteomes" id="UP000000600"/>
    </source>
</evidence>
<dbReference type="HOGENOM" id="CLU_1974809_0_0_1"/>
<evidence type="ECO:0000256" key="3">
    <source>
        <dbReference type="ARBA" id="ARBA00023136"/>
    </source>
</evidence>
<dbReference type="GO" id="GO:0006995">
    <property type="term" value="P:cellular response to nitrogen starvation"/>
    <property type="evidence" value="ECO:0000318"/>
    <property type="project" value="GO_Central"/>
</dbReference>
<evidence type="ECO:0000256" key="2">
    <source>
        <dbReference type="ARBA" id="ARBA00007293"/>
    </source>
</evidence>
<dbReference type="Pfam" id="PF02991">
    <property type="entry name" value="ATG8"/>
    <property type="match status" value="1"/>
</dbReference>
<dbReference type="GO" id="GO:0000421">
    <property type="term" value="C:autophagosome membrane"/>
    <property type="evidence" value="ECO:0000318"/>
    <property type="project" value="GO_Central"/>
</dbReference>
<dbReference type="GO" id="GO:0008429">
    <property type="term" value="F:phosphatidylethanolamine binding"/>
    <property type="evidence" value="ECO:0000318"/>
    <property type="project" value="GO_Central"/>
</dbReference>
<evidence type="ECO:0000256" key="4">
    <source>
        <dbReference type="ARBA" id="ARBA00023288"/>
    </source>
</evidence>
<dbReference type="SUPFAM" id="SSF54236">
    <property type="entry name" value="Ubiquitin-like"/>
    <property type="match status" value="1"/>
</dbReference>
<evidence type="ECO:0000256" key="5">
    <source>
        <dbReference type="PIRSR" id="PIRSR604241-50"/>
    </source>
</evidence>
<feature type="lipid moiety-binding region" description="Phosphatidylserine amidated glycine; alternate" evidence="5">
    <location>
        <position position="127"/>
    </location>
</feature>
<reference evidence="7 8" key="1">
    <citation type="journal article" date="2006" name="Nature">
        <title>Global trends of whole-genome duplications revealed by the ciliate Paramecium tetraurelia.</title>
        <authorList>
            <consortium name="Genoscope"/>
            <person name="Aury J.-M."/>
            <person name="Jaillon O."/>
            <person name="Duret L."/>
            <person name="Noel B."/>
            <person name="Jubin C."/>
            <person name="Porcel B.M."/>
            <person name="Segurens B."/>
            <person name="Daubin V."/>
            <person name="Anthouard V."/>
            <person name="Aiach N."/>
            <person name="Arnaiz O."/>
            <person name="Billaut A."/>
            <person name="Beisson J."/>
            <person name="Blanc I."/>
            <person name="Bouhouche K."/>
            <person name="Camara F."/>
            <person name="Duharcourt S."/>
            <person name="Guigo R."/>
            <person name="Gogendeau D."/>
            <person name="Katinka M."/>
            <person name="Keller A.-M."/>
            <person name="Kissmehl R."/>
            <person name="Klotz C."/>
            <person name="Koll F."/>
            <person name="Le Moue A."/>
            <person name="Lepere C."/>
            <person name="Malinsky S."/>
            <person name="Nowacki M."/>
            <person name="Nowak J.K."/>
            <person name="Plattner H."/>
            <person name="Poulain J."/>
            <person name="Ruiz F."/>
            <person name="Serrano V."/>
            <person name="Zagulski M."/>
            <person name="Dessen P."/>
            <person name="Betermier M."/>
            <person name="Weissenbach J."/>
            <person name="Scarpelli C."/>
            <person name="Schachter V."/>
            <person name="Sperling L."/>
            <person name="Meyer E."/>
            <person name="Cohen J."/>
            <person name="Wincker P."/>
        </authorList>
    </citation>
    <scope>NUCLEOTIDE SEQUENCE [LARGE SCALE GENOMIC DNA]</scope>
    <source>
        <strain evidence="7 8">Stock d4-2</strain>
    </source>
</reference>
<dbReference type="GO" id="GO:0097352">
    <property type="term" value="P:autophagosome maturation"/>
    <property type="evidence" value="ECO:0000318"/>
    <property type="project" value="GO_Central"/>
</dbReference>